<dbReference type="GO" id="GO:0043041">
    <property type="term" value="P:amino acid activation for nonribosomal peptide biosynthetic process"/>
    <property type="evidence" value="ECO:0007669"/>
    <property type="project" value="TreeGrafter"/>
</dbReference>
<dbReference type="EMBL" id="AP018227">
    <property type="protein sequence ID" value="BAY84417.1"/>
    <property type="molecule type" value="Genomic_DNA"/>
</dbReference>
<dbReference type="InterPro" id="IPR045851">
    <property type="entry name" value="AMP-bd_C_sf"/>
</dbReference>
<dbReference type="Gene3D" id="2.30.38.10">
    <property type="entry name" value="Luciferase, Domain 3"/>
    <property type="match status" value="1"/>
</dbReference>
<reference evidence="5 6" key="1">
    <citation type="submission" date="2017-06" db="EMBL/GenBank/DDBJ databases">
        <title>Genome sequencing of cyanobaciteial culture collection at National Institute for Environmental Studies (NIES).</title>
        <authorList>
            <person name="Hirose Y."/>
            <person name="Shimura Y."/>
            <person name="Fujisawa T."/>
            <person name="Nakamura Y."/>
            <person name="Kawachi M."/>
        </authorList>
    </citation>
    <scope>NUCLEOTIDE SEQUENCE [LARGE SCALE GENOMIC DNA]</scope>
    <source>
        <strain evidence="5 6">NIES-267</strain>
    </source>
</reference>
<gene>
    <name evidence="5" type="ORF">NIES267_39130</name>
</gene>
<dbReference type="GO" id="GO:0072330">
    <property type="term" value="P:monocarboxylic acid biosynthetic process"/>
    <property type="evidence" value="ECO:0007669"/>
    <property type="project" value="UniProtKB-ARBA"/>
</dbReference>
<dbReference type="Pfam" id="PF00975">
    <property type="entry name" value="Thioesterase"/>
    <property type="match status" value="1"/>
</dbReference>
<dbReference type="GO" id="GO:0005829">
    <property type="term" value="C:cytosol"/>
    <property type="evidence" value="ECO:0007669"/>
    <property type="project" value="TreeGrafter"/>
</dbReference>
<dbReference type="InterPro" id="IPR020806">
    <property type="entry name" value="PKS_PP-bd"/>
</dbReference>
<accession>A0A1Z4LT61</accession>
<dbReference type="InterPro" id="IPR025110">
    <property type="entry name" value="AMP-bd_C"/>
</dbReference>
<dbReference type="Gene3D" id="1.10.1200.10">
    <property type="entry name" value="ACP-like"/>
    <property type="match status" value="1"/>
</dbReference>
<dbReference type="InterPro" id="IPR001242">
    <property type="entry name" value="Condensation_dom"/>
</dbReference>
<dbReference type="SUPFAM" id="SSF47336">
    <property type="entry name" value="ACP-like"/>
    <property type="match status" value="1"/>
</dbReference>
<dbReference type="Pfam" id="PF00550">
    <property type="entry name" value="PP-binding"/>
    <property type="match status" value="1"/>
</dbReference>
<evidence type="ECO:0000256" key="1">
    <source>
        <dbReference type="ARBA" id="ARBA00001957"/>
    </source>
</evidence>
<dbReference type="FunFam" id="1.10.1200.10:FF:000016">
    <property type="entry name" value="Non-ribosomal peptide synthase"/>
    <property type="match status" value="1"/>
</dbReference>
<dbReference type="InterPro" id="IPR036736">
    <property type="entry name" value="ACP-like_sf"/>
</dbReference>
<evidence type="ECO:0000313" key="6">
    <source>
        <dbReference type="Proteomes" id="UP000218418"/>
    </source>
</evidence>
<proteinExistence type="predicted"/>
<comment type="cofactor">
    <cofactor evidence="1">
        <name>pantetheine 4'-phosphate</name>
        <dbReference type="ChEBI" id="CHEBI:47942"/>
    </cofactor>
</comment>
<dbReference type="SUPFAM" id="SSF52777">
    <property type="entry name" value="CoA-dependent acyltransferases"/>
    <property type="match status" value="2"/>
</dbReference>
<dbReference type="InterPro" id="IPR020845">
    <property type="entry name" value="AMP-binding_CS"/>
</dbReference>
<dbReference type="Gene3D" id="3.40.50.1820">
    <property type="entry name" value="alpha/beta hydrolase"/>
    <property type="match status" value="1"/>
</dbReference>
<keyword evidence="6" id="KW-1185">Reference proteome</keyword>
<dbReference type="SMART" id="SM00823">
    <property type="entry name" value="PKS_PP"/>
    <property type="match status" value="1"/>
</dbReference>
<dbReference type="SUPFAM" id="SSF56801">
    <property type="entry name" value="Acetyl-CoA synthetase-like"/>
    <property type="match status" value="1"/>
</dbReference>
<dbReference type="SUPFAM" id="SSF53474">
    <property type="entry name" value="alpha/beta-Hydrolases"/>
    <property type="match status" value="1"/>
</dbReference>
<name>A0A1Z4LT61_9CYAN</name>
<dbReference type="Gene3D" id="3.30.300.30">
    <property type="match status" value="1"/>
</dbReference>
<evidence type="ECO:0000256" key="2">
    <source>
        <dbReference type="ARBA" id="ARBA00022450"/>
    </source>
</evidence>
<dbReference type="PANTHER" id="PTHR45527:SF1">
    <property type="entry name" value="FATTY ACID SYNTHASE"/>
    <property type="match status" value="1"/>
</dbReference>
<dbReference type="InterPro" id="IPR001031">
    <property type="entry name" value="Thioesterase"/>
</dbReference>
<dbReference type="PROSITE" id="PS50075">
    <property type="entry name" value="CARRIER"/>
    <property type="match status" value="1"/>
</dbReference>
<dbReference type="Pfam" id="PF00668">
    <property type="entry name" value="Condensation"/>
    <property type="match status" value="1"/>
</dbReference>
<dbReference type="PROSITE" id="PS00455">
    <property type="entry name" value="AMP_BINDING"/>
    <property type="match status" value="1"/>
</dbReference>
<dbReference type="CDD" id="cd19531">
    <property type="entry name" value="LCL_NRPS-like"/>
    <property type="match status" value="1"/>
</dbReference>
<organism evidence="5 6">
    <name type="scientific">Calothrix parasitica NIES-267</name>
    <dbReference type="NCBI Taxonomy" id="1973488"/>
    <lineage>
        <taxon>Bacteria</taxon>
        <taxon>Bacillati</taxon>
        <taxon>Cyanobacteriota</taxon>
        <taxon>Cyanophyceae</taxon>
        <taxon>Nostocales</taxon>
        <taxon>Calotrichaceae</taxon>
        <taxon>Calothrix</taxon>
    </lineage>
</organism>
<dbReference type="FunFam" id="3.30.300.30:FF:000010">
    <property type="entry name" value="Enterobactin synthetase component F"/>
    <property type="match status" value="1"/>
</dbReference>
<dbReference type="GO" id="GO:0044550">
    <property type="term" value="P:secondary metabolite biosynthetic process"/>
    <property type="evidence" value="ECO:0007669"/>
    <property type="project" value="TreeGrafter"/>
</dbReference>
<dbReference type="Pfam" id="PF00501">
    <property type="entry name" value="AMP-binding"/>
    <property type="match status" value="1"/>
</dbReference>
<dbReference type="GO" id="GO:0008610">
    <property type="term" value="P:lipid biosynthetic process"/>
    <property type="evidence" value="ECO:0007669"/>
    <property type="project" value="UniProtKB-ARBA"/>
</dbReference>
<keyword evidence="2" id="KW-0596">Phosphopantetheine</keyword>
<evidence type="ECO:0000313" key="5">
    <source>
        <dbReference type="EMBL" id="BAY84417.1"/>
    </source>
</evidence>
<dbReference type="Pfam" id="PF13193">
    <property type="entry name" value="AMP-binding_C"/>
    <property type="match status" value="1"/>
</dbReference>
<dbReference type="Proteomes" id="UP000218418">
    <property type="component" value="Chromosome"/>
</dbReference>
<sequence length="1361" mass="154886">MTNSNLSPAKKALLQKWQKGQSKVKSIPKRLNSDIAPLSFSQQRLWFIDQLYNDSSFYNILGGLHLQGILNIKAFRQSLNEIIKRHESWRTIFSTKDEQPIQIILPELNWELPIINIEHLAGGNWEAEVQKLAIAEAKNPFNLTTGPLVRATLLRLSETEHIFLLNMHHIVSDGWSIGVFAKELATLYASFSQGQSSPLPELATQYGDFAIWERERLKDKLLKTNLDYWKQKLKGELPILRLPTDRPRPSTPSFVGKKHFFKFSKDLTDASNKFASQEEVSLFMLLLAGFNVLLNRYTEQEDILVGTPVANRNRPELEKMLGFFVNTLVIRNDLSENPSFRKLVHKVREVTLEAYAHQDLPFDKLVEELRPQRDVKLNPLFQVMFILQNTPMPAQEVLGLTLQSVEVDNGTAMFDILLSITESEQGLNGFLEYNTDLFDSETISQFISNYQTLLENILINPDENISKLPLLNTKEQQKLLVEWNDTEKDFSHVCLHQLFEQQVKRSPHTTALIEESQQVTYEQLNQKANQLAHYLQKIGVTTETIVAICLERSVEMVVGVLAVLKVGATYLPLDPHYPSNRLAFMLSDSQAPFILTSQKILEKLPLLADKTKTIYWDLNKYIIAQESTDNPLNEVKAEHLAYILYTSGSTGNPKGVQGTHLGTVNGLNWLWESYPPQENEVFCHKTAISFGDSIWEIFAPLLKGFPAVIIPDPIVKDTRLFLETLAHHKVTRIILVPSLLRVIQDSYKHLFERLEHLKIWMTSGEPLTLDLQQTFYELLPSAKLLNFYGLSEVSANAICYDTSLLPEKATSVFIGKPIHNAQVYVLDRYLQPLPMGVWGELYISGVPIARGYLNNPSLNKEQFINHPFLPEVKLFKTGDIVRYRNDGNLEYLGRRDRQVKIRGFRIELGEIEGLLTKHPRIKESVVIASGDSNNEQRLVAYIVTDTNKSITIPQVRSYLQEHLPDYMIPTAFAVLDKMPLTSSGKIDKRSLPTENLILPQSGKSFTAPRDTWEFALVQIWENLLGVSPISIKDNFFDLGGHSLLAARLMAQINEKFGQNITLSALFQGATVENLAKILQQQIGYGSGSPLVAIRSSGTKTPFFCVHPAGGTIFTFPNLANQLDAEQPFYAFEQIPREDEPSVISIQEMANQYLQEIYKVQPNGPYLLGGWCYGGLVAFEMAQQLIQQGQKVAFLAIFDAIIPETRIEPKADDDTKFIVRLTEFIKHLFNIDLSLSYHELLKLPLDEQHQVLMKKLNIASDAEIQQHLRGFKLFKAHAQAMRNYEPQVYPHEITLFRASEQIPHDFQSPELYSDDPLLGWGKYSEQPIKLFDVPGNHFSMFSEPNIKKLGDKLRSNIIKISL</sequence>
<dbReference type="InterPro" id="IPR009081">
    <property type="entry name" value="PP-bd_ACP"/>
</dbReference>
<dbReference type="GO" id="GO:0003824">
    <property type="term" value="F:catalytic activity"/>
    <property type="evidence" value="ECO:0007669"/>
    <property type="project" value="InterPro"/>
</dbReference>
<dbReference type="InterPro" id="IPR023213">
    <property type="entry name" value="CAT-like_dom_sf"/>
</dbReference>
<evidence type="ECO:0000259" key="4">
    <source>
        <dbReference type="PROSITE" id="PS50075"/>
    </source>
</evidence>
<dbReference type="FunFam" id="3.40.50.980:FF:000001">
    <property type="entry name" value="Non-ribosomal peptide synthetase"/>
    <property type="match status" value="1"/>
</dbReference>
<dbReference type="Gene3D" id="3.30.559.10">
    <property type="entry name" value="Chloramphenicol acetyltransferase-like domain"/>
    <property type="match status" value="1"/>
</dbReference>
<dbReference type="InterPro" id="IPR029058">
    <property type="entry name" value="AB_hydrolase_fold"/>
</dbReference>
<dbReference type="Gene3D" id="3.30.559.30">
    <property type="entry name" value="Nonribosomal peptide synthetase, condensation domain"/>
    <property type="match status" value="1"/>
</dbReference>
<protein>
    <submittedName>
        <fullName evidence="5">Amino acid adenylation domain-containing protein</fullName>
    </submittedName>
</protein>
<keyword evidence="3" id="KW-0597">Phosphoprotein</keyword>
<dbReference type="InterPro" id="IPR000873">
    <property type="entry name" value="AMP-dep_synth/lig_dom"/>
</dbReference>
<feature type="domain" description="Carrier" evidence="4">
    <location>
        <begin position="1007"/>
        <end position="1082"/>
    </location>
</feature>
<dbReference type="PANTHER" id="PTHR45527">
    <property type="entry name" value="NONRIBOSOMAL PEPTIDE SYNTHETASE"/>
    <property type="match status" value="1"/>
</dbReference>
<evidence type="ECO:0000256" key="3">
    <source>
        <dbReference type="ARBA" id="ARBA00022553"/>
    </source>
</evidence>
<dbReference type="FunFam" id="3.30.559.10:FF:000012">
    <property type="entry name" value="Non-ribosomal peptide synthetase"/>
    <property type="match status" value="1"/>
</dbReference>
<dbReference type="CDD" id="cd05930">
    <property type="entry name" value="A_NRPS"/>
    <property type="match status" value="1"/>
</dbReference>
<dbReference type="GO" id="GO:0031177">
    <property type="term" value="F:phosphopantetheine binding"/>
    <property type="evidence" value="ECO:0007669"/>
    <property type="project" value="InterPro"/>
</dbReference>
<dbReference type="InterPro" id="IPR010071">
    <property type="entry name" value="AA_adenyl_dom"/>
</dbReference>
<dbReference type="NCBIfam" id="TIGR01733">
    <property type="entry name" value="AA-adenyl-dom"/>
    <property type="match status" value="1"/>
</dbReference>
<dbReference type="Gene3D" id="3.40.50.980">
    <property type="match status" value="2"/>
</dbReference>